<dbReference type="EMBL" id="BMAV01004708">
    <property type="protein sequence ID" value="GFY45226.1"/>
    <property type="molecule type" value="Genomic_DNA"/>
</dbReference>
<dbReference type="PANTHER" id="PTHR46599">
    <property type="entry name" value="PIGGYBAC TRANSPOSABLE ELEMENT-DERIVED PROTEIN 4"/>
    <property type="match status" value="1"/>
</dbReference>
<dbReference type="InterPro" id="IPR029526">
    <property type="entry name" value="PGBD"/>
</dbReference>
<comment type="caution">
    <text evidence="3">The sequence shown here is derived from an EMBL/GenBank/DDBJ whole genome shotgun (WGS) entry which is preliminary data.</text>
</comment>
<dbReference type="Proteomes" id="UP000886998">
    <property type="component" value="Unassembled WGS sequence"/>
</dbReference>
<dbReference type="PANTHER" id="PTHR46599:SF2">
    <property type="entry name" value="PIGGYBAC TRANSPOSABLE ELEMENT-DERIVED PROTEIN 4-LIKE"/>
    <property type="match status" value="1"/>
</dbReference>
<protein>
    <submittedName>
        <fullName evidence="3">PiggyBac transposable element-derived protein 4</fullName>
    </submittedName>
</protein>
<name>A0A8X7BUC4_9ARAC</name>
<reference evidence="3" key="1">
    <citation type="submission" date="2020-08" db="EMBL/GenBank/DDBJ databases">
        <title>Multicomponent nature underlies the extraordinary mechanical properties of spider dragline silk.</title>
        <authorList>
            <person name="Kono N."/>
            <person name="Nakamura H."/>
            <person name="Mori M."/>
            <person name="Yoshida Y."/>
            <person name="Ohtoshi R."/>
            <person name="Malay A.D."/>
            <person name="Moran D.A.P."/>
            <person name="Tomita M."/>
            <person name="Numata K."/>
            <person name="Arakawa K."/>
        </authorList>
    </citation>
    <scope>NUCLEOTIDE SEQUENCE</scope>
</reference>
<keyword evidence="4" id="KW-1185">Reference proteome</keyword>
<accession>A0A8X7BUC4</accession>
<evidence type="ECO:0000313" key="4">
    <source>
        <dbReference type="Proteomes" id="UP000886998"/>
    </source>
</evidence>
<dbReference type="AlphaFoldDB" id="A0A8X7BUC4"/>
<gene>
    <name evidence="3" type="primary">X975_20420</name>
    <name evidence="3" type="ORF">TNIN_102501</name>
</gene>
<organism evidence="3 4">
    <name type="scientific">Trichonephila inaurata madagascariensis</name>
    <dbReference type="NCBI Taxonomy" id="2747483"/>
    <lineage>
        <taxon>Eukaryota</taxon>
        <taxon>Metazoa</taxon>
        <taxon>Ecdysozoa</taxon>
        <taxon>Arthropoda</taxon>
        <taxon>Chelicerata</taxon>
        <taxon>Arachnida</taxon>
        <taxon>Araneae</taxon>
        <taxon>Araneomorphae</taxon>
        <taxon>Entelegynae</taxon>
        <taxon>Araneoidea</taxon>
        <taxon>Nephilidae</taxon>
        <taxon>Trichonephila</taxon>
        <taxon>Trichonephila inaurata</taxon>
    </lineage>
</organism>
<evidence type="ECO:0000256" key="1">
    <source>
        <dbReference type="SAM" id="MobiDB-lite"/>
    </source>
</evidence>
<dbReference type="Pfam" id="PF13843">
    <property type="entry name" value="DDE_Tnp_1_7"/>
    <property type="match status" value="1"/>
</dbReference>
<evidence type="ECO:0000259" key="2">
    <source>
        <dbReference type="Pfam" id="PF13843"/>
    </source>
</evidence>
<evidence type="ECO:0000313" key="3">
    <source>
        <dbReference type="EMBL" id="GFY45226.1"/>
    </source>
</evidence>
<feature type="domain" description="PiggyBac transposable element-derived protein" evidence="2">
    <location>
        <begin position="98"/>
        <end position="406"/>
    </location>
</feature>
<feature type="region of interest" description="Disordered" evidence="1">
    <location>
        <begin position="17"/>
        <end position="60"/>
    </location>
</feature>
<feature type="compositionally biased region" description="Acidic residues" evidence="1">
    <location>
        <begin position="22"/>
        <end position="34"/>
    </location>
</feature>
<dbReference type="OrthoDB" id="6433867at2759"/>
<proteinExistence type="predicted"/>
<sequence length="413" mass="47361">MPRKGLTIPEALEVFHNLPSDFESDESSLSEAEDVMTAKSSSSENTDIDEEKDDISVPGPSRISKVTWKNKASVKIRNIPFTEQSGPSDEITSLQDPSPISIFLTLFSISFIETIIYQTNLYATQKGNAFTPVTVQDILCFLAINIVMGIKRLPSYRDFWSTNEILHDAFVSGLMPVRKFIWILGNIHLNDNNLMPKKSEKNFDKLYKVRPLLDHLSEMFLKVFKPGQKQAIDESMIKFKGRSSLKQYMPKKPIKRGYKVWMRCDSSGFACEFQIYTGKTEEVERNLGERVIRNLSKKLLGKNHVLFFDNYFTSYDLLKHLDTQNITACGTVNMSRKNLPKNLLEDKKMKRGDFDWSVSNDDIACIKWKDKRIVHILATLDEATKSCEIERKEKDGKKIKIACPKAARKPYTK</sequence>